<comment type="caution">
    <text evidence="2">The sequence shown here is derived from an EMBL/GenBank/DDBJ whole genome shotgun (WGS) entry which is preliminary data.</text>
</comment>
<keyword evidence="3" id="KW-1185">Reference proteome</keyword>
<dbReference type="InterPro" id="IPR002539">
    <property type="entry name" value="MaoC-like_dom"/>
</dbReference>
<dbReference type="RefSeq" id="WP_111343428.1">
    <property type="nucleotide sequence ID" value="NZ_QHHQ01000001.1"/>
</dbReference>
<dbReference type="InterPro" id="IPR029069">
    <property type="entry name" value="HotDog_dom_sf"/>
</dbReference>
<feature type="domain" description="MaoC-like" evidence="1">
    <location>
        <begin position="18"/>
        <end position="126"/>
    </location>
</feature>
<evidence type="ECO:0000313" key="3">
    <source>
        <dbReference type="Proteomes" id="UP000249590"/>
    </source>
</evidence>
<dbReference type="EMBL" id="QHHQ01000001">
    <property type="protein sequence ID" value="RAI04173.1"/>
    <property type="molecule type" value="Genomic_DNA"/>
</dbReference>
<dbReference type="CDD" id="cd03450">
    <property type="entry name" value="NodN"/>
    <property type="match status" value="1"/>
</dbReference>
<dbReference type="Gene3D" id="3.10.129.10">
    <property type="entry name" value="Hotdog Thioesterase"/>
    <property type="match status" value="1"/>
</dbReference>
<protein>
    <submittedName>
        <fullName evidence="2">Nodulation protein NodN</fullName>
    </submittedName>
</protein>
<dbReference type="InterPro" id="IPR039375">
    <property type="entry name" value="NodN-like"/>
</dbReference>
<accession>A0A8B2NXT4</accession>
<dbReference type="OrthoDB" id="9801735at2"/>
<dbReference type="Proteomes" id="UP000249590">
    <property type="component" value="Unassembled WGS sequence"/>
</dbReference>
<dbReference type="AlphaFoldDB" id="A0A8B2NXT4"/>
<sequence>MDPQALDRDALTLSDLRKTVGREMWVSRWFTVDQALIDRHAESSGDRQFIHVDPVRAKAESPFGGTIAHGFLTLSLLPAMSNDALPPRKGVRMTLDYGFDRVRFLAPVRCNSRVRGRFSLVHLDDQTPSELTLTWSVTVEIEGGLKPVLAATWITRQYLEREA</sequence>
<dbReference type="PANTHER" id="PTHR42993">
    <property type="entry name" value="MAOC-LIKE DEHYDRATASE DOMAIN-CONTAINING PROTEIN"/>
    <property type="match status" value="1"/>
</dbReference>
<gene>
    <name evidence="2" type="ORF">DLJ53_06915</name>
</gene>
<evidence type="ECO:0000313" key="2">
    <source>
        <dbReference type="EMBL" id="RAI04173.1"/>
    </source>
</evidence>
<organism evidence="2 3">
    <name type="scientific">Acuticoccus sediminis</name>
    <dbReference type="NCBI Taxonomy" id="2184697"/>
    <lineage>
        <taxon>Bacteria</taxon>
        <taxon>Pseudomonadati</taxon>
        <taxon>Pseudomonadota</taxon>
        <taxon>Alphaproteobacteria</taxon>
        <taxon>Hyphomicrobiales</taxon>
        <taxon>Amorphaceae</taxon>
        <taxon>Acuticoccus</taxon>
    </lineage>
</organism>
<dbReference type="PANTHER" id="PTHR42993:SF1">
    <property type="entry name" value="MAOC-LIKE DEHYDRATASE DOMAIN-CONTAINING PROTEIN"/>
    <property type="match status" value="1"/>
</dbReference>
<dbReference type="SUPFAM" id="SSF54637">
    <property type="entry name" value="Thioesterase/thiol ester dehydrase-isomerase"/>
    <property type="match status" value="1"/>
</dbReference>
<proteinExistence type="predicted"/>
<evidence type="ECO:0000259" key="1">
    <source>
        <dbReference type="Pfam" id="PF01575"/>
    </source>
</evidence>
<name>A0A8B2NXT4_9HYPH</name>
<dbReference type="Pfam" id="PF01575">
    <property type="entry name" value="MaoC_dehydratas"/>
    <property type="match status" value="1"/>
</dbReference>
<reference evidence="2 3" key="1">
    <citation type="submission" date="2018-05" db="EMBL/GenBank/DDBJ databases">
        <title>Acuticoccus sediminis sp. nov., isolated from deep-sea sediment of Indian Ocean.</title>
        <authorList>
            <person name="Liu X."/>
            <person name="Lai Q."/>
            <person name="Du Y."/>
            <person name="Sun F."/>
            <person name="Zhang X."/>
            <person name="Wang S."/>
            <person name="Shao Z."/>
        </authorList>
    </citation>
    <scope>NUCLEOTIDE SEQUENCE [LARGE SCALE GENOMIC DNA]</scope>
    <source>
        <strain evidence="2 3">PTG4-2</strain>
    </source>
</reference>